<organism evidence="2 3">
    <name type="scientific">Bacillus yunxiaonensis</name>
    <dbReference type="NCBI Taxonomy" id="3127665"/>
    <lineage>
        <taxon>Bacteria</taxon>
        <taxon>Bacillati</taxon>
        <taxon>Bacillota</taxon>
        <taxon>Bacilli</taxon>
        <taxon>Bacillales</taxon>
        <taxon>Bacillaceae</taxon>
        <taxon>Bacillus</taxon>
    </lineage>
</organism>
<keyword evidence="1" id="KW-0472">Membrane</keyword>
<evidence type="ECO:0000313" key="2">
    <source>
        <dbReference type="EMBL" id="MEI4831969.1"/>
    </source>
</evidence>
<evidence type="ECO:0008006" key="4">
    <source>
        <dbReference type="Google" id="ProtNLM"/>
    </source>
</evidence>
<sequence>MKRMRKLHFWIGLIASVFIFIQSATGIYMYFNEKGHGERIGGAANFKERGFGRNGAIGNGQNGQGMQAGNSDFNQRGAAANGQFFQDRNNGGLNSLSKLVKELHTGVIGLIGAIVMLILAGTGLCISFVMLRAKWRVKRQKDIKA</sequence>
<name>A0ABU8G137_9BACI</name>
<comment type="caution">
    <text evidence="2">The sequence shown here is derived from an EMBL/GenBank/DDBJ whole genome shotgun (WGS) entry which is preliminary data.</text>
</comment>
<feature type="transmembrane region" description="Helical" evidence="1">
    <location>
        <begin position="7"/>
        <end position="31"/>
    </location>
</feature>
<dbReference type="RefSeq" id="WP_336484070.1">
    <property type="nucleotide sequence ID" value="NZ_JBAWSV010000009.1"/>
</dbReference>
<evidence type="ECO:0000313" key="3">
    <source>
        <dbReference type="Proteomes" id="UP001367922"/>
    </source>
</evidence>
<keyword evidence="3" id="KW-1185">Reference proteome</keyword>
<evidence type="ECO:0000256" key="1">
    <source>
        <dbReference type="SAM" id="Phobius"/>
    </source>
</evidence>
<reference evidence="2 3" key="1">
    <citation type="submission" date="2024-01" db="EMBL/GenBank/DDBJ databases">
        <title>Seven novel Bacillus-like species.</title>
        <authorList>
            <person name="Liu G."/>
        </authorList>
    </citation>
    <scope>NUCLEOTIDE SEQUENCE [LARGE SCALE GENOMIC DNA]</scope>
    <source>
        <strain evidence="2 3">FJAT-53711</strain>
    </source>
</reference>
<proteinExistence type="predicted"/>
<accession>A0ABU8G137</accession>
<dbReference type="EMBL" id="JBAWSV010000009">
    <property type="protein sequence ID" value="MEI4831969.1"/>
    <property type="molecule type" value="Genomic_DNA"/>
</dbReference>
<keyword evidence="1" id="KW-0812">Transmembrane</keyword>
<protein>
    <recommendedName>
        <fullName evidence="4">PepSY domain-containing protein</fullName>
    </recommendedName>
</protein>
<keyword evidence="1" id="KW-1133">Transmembrane helix</keyword>
<gene>
    <name evidence="2" type="ORF">WAX78_21315</name>
</gene>
<dbReference type="Proteomes" id="UP001367922">
    <property type="component" value="Unassembled WGS sequence"/>
</dbReference>
<feature type="transmembrane region" description="Helical" evidence="1">
    <location>
        <begin position="107"/>
        <end position="131"/>
    </location>
</feature>